<dbReference type="PANTHER" id="PTHR32114:SF2">
    <property type="entry name" value="ABC TRANSPORTER ABCH.3"/>
    <property type="match status" value="1"/>
</dbReference>
<organism evidence="3 4">
    <name type="scientific">Cupriavidus pauculus</name>
    <dbReference type="NCBI Taxonomy" id="82633"/>
    <lineage>
        <taxon>Bacteria</taxon>
        <taxon>Pseudomonadati</taxon>
        <taxon>Pseudomonadota</taxon>
        <taxon>Betaproteobacteria</taxon>
        <taxon>Burkholderiales</taxon>
        <taxon>Burkholderiaceae</taxon>
        <taxon>Cupriavidus</taxon>
    </lineage>
</organism>
<dbReference type="Pfam" id="PF13558">
    <property type="entry name" value="SbcC_Walker_B"/>
    <property type="match status" value="1"/>
</dbReference>
<dbReference type="SUPFAM" id="SSF52540">
    <property type="entry name" value="P-loop containing nucleoside triphosphate hydrolases"/>
    <property type="match status" value="1"/>
</dbReference>
<keyword evidence="1" id="KW-0175">Coiled coil</keyword>
<dbReference type="GO" id="GO:0016887">
    <property type="term" value="F:ATP hydrolysis activity"/>
    <property type="evidence" value="ECO:0007669"/>
    <property type="project" value="InterPro"/>
</dbReference>
<dbReference type="Proteomes" id="UP000234341">
    <property type="component" value="Unassembled WGS sequence"/>
</dbReference>
<keyword evidence="3" id="KW-0269">Exonuclease</keyword>
<dbReference type="RefSeq" id="WP_101681472.1">
    <property type="nucleotide sequence ID" value="NZ_PJRP01000003.1"/>
</dbReference>
<dbReference type="PANTHER" id="PTHR32114">
    <property type="entry name" value="ABC TRANSPORTER ABCH.3"/>
    <property type="match status" value="1"/>
</dbReference>
<dbReference type="EMBL" id="PJRP01000003">
    <property type="protein sequence ID" value="PLQ00911.1"/>
    <property type="molecule type" value="Genomic_DNA"/>
</dbReference>
<dbReference type="InterPro" id="IPR027417">
    <property type="entry name" value="P-loop_NTPase"/>
</dbReference>
<protein>
    <submittedName>
        <fullName evidence="3">DNA repair exonuclease</fullName>
    </submittedName>
</protein>
<comment type="caution">
    <text evidence="3">The sequence shown here is derived from an EMBL/GenBank/DDBJ whole genome shotgun (WGS) entry which is preliminary data.</text>
</comment>
<evidence type="ECO:0000313" key="3">
    <source>
        <dbReference type="EMBL" id="PLQ00911.1"/>
    </source>
</evidence>
<accession>A0A2N5CFB1</accession>
<keyword evidence="3" id="KW-0540">Nuclease</keyword>
<feature type="coiled-coil region" evidence="1">
    <location>
        <begin position="553"/>
        <end position="632"/>
    </location>
</feature>
<dbReference type="OrthoDB" id="9795626at2"/>
<feature type="coiled-coil region" evidence="1">
    <location>
        <begin position="411"/>
        <end position="448"/>
    </location>
</feature>
<dbReference type="AlphaFoldDB" id="A0A2N5CFB1"/>
<proteinExistence type="predicted"/>
<name>A0A2N5CFB1_9BURK</name>
<dbReference type="GO" id="GO:0004527">
    <property type="term" value="F:exonuclease activity"/>
    <property type="evidence" value="ECO:0007669"/>
    <property type="project" value="UniProtKB-KW"/>
</dbReference>
<dbReference type="InterPro" id="IPR038729">
    <property type="entry name" value="Rad50/SbcC_AAA"/>
</dbReference>
<reference evidence="3 4" key="1">
    <citation type="submission" date="2017-12" db="EMBL/GenBank/DDBJ databases">
        <title>Genome sequence of the active heterotrophic nitrifier-denitrifier, Cupriavidus pauculus UM1.</title>
        <authorList>
            <person name="Putonti C."/>
            <person name="Castignetti D."/>
        </authorList>
    </citation>
    <scope>NUCLEOTIDE SEQUENCE [LARGE SCALE GENOMIC DNA]</scope>
    <source>
        <strain evidence="3 4">UM1</strain>
    </source>
</reference>
<dbReference type="InterPro" id="IPR003593">
    <property type="entry name" value="AAA+_ATPase"/>
</dbReference>
<keyword evidence="3" id="KW-0378">Hydrolase</keyword>
<feature type="domain" description="AAA+ ATPase" evidence="2">
    <location>
        <begin position="27"/>
        <end position="236"/>
    </location>
</feature>
<evidence type="ECO:0000313" key="4">
    <source>
        <dbReference type="Proteomes" id="UP000234341"/>
    </source>
</evidence>
<dbReference type="GO" id="GO:0006302">
    <property type="term" value="P:double-strand break repair"/>
    <property type="evidence" value="ECO:0007669"/>
    <property type="project" value="InterPro"/>
</dbReference>
<sequence>MKPLYLKLQAFGPFAATETIDFTRLGEQAFFLIHGPTGAGKTTLLDAICFALYGDTSGGERSAQDMRSANADPALRTEVTLEFGLGAMHYRVTRSPTQDRPSQRAAGGFVKEAAKAQLDAMLDGAWKSHASQPGRVSDAVRDLLGFDSAQFRQVIVLPQGRFRELLTADSRARQGILERLFHTELYRRVEEQLKEQAASIRREAEQIAVRRKTLLDQHALASIDALTDRIDALQVTLAELLRREDVARADSEAAQASLRKGELEHTQIKAWREAEGAHAMLNAKVAAVDVDRVRLQAARRAAQVTPTVQQLQAARQDQTRVRAAQAQAEILATRAAQTAETAAHALRAEQSRQETRAAAQRTVTRLEHLLPQARRLGVLRNAVAQAGTTLAMAQSACVAKIDAFQAAGTALKALEADGEQARAAAAGLQALQLRLEQARERAARIARYRQIEAELGPLRAALVASEGQKRGAVEARDAARVAMRQAEVDWRHGQAARLAGSVKRGEPCPVCGGKDHPALAQQTLALVSDDDLDAARLALQRAEDVLAEAGTAHQQADARVAQWQARLADLAEALGEGTAGTAMGAAAAQALDAEIATLAQAARDAELAAKRADTLAAQVAQARTAVQAAEAAAKAADTATRAAAHEHARLDGEWQAACEQVPEDSRDPDAMTAALEAARREAGALEAALQAAQGAERDAVALQAATAAALASARDNVALADARVTERETVLADAMRAAGFDHDDTYLAACLSADDTSSLDDAIRAFDVELARAAEWHARTATIAQALQVPDMPALLATRDQAAVRLEAAIRERSELAAARDTLLQCRGQVEALAAEGREVETRYAVLGRLSEVANGNNPRRMTFQRFVLATLLDEVLEAASLRLLRMSRGRYALQRVRELGDQRMAGGLDLEVFDHDTGATRPANTLSGGEGFLASLSLALGLADVVQSRAGGIQLDTLFVDEGFGTLDPESLDFAIRTLLDLQQAGRLVGIISHVAELRERIDVRLEVRPGVSGSQAVLRLP</sequence>
<dbReference type="Gene3D" id="3.40.50.300">
    <property type="entry name" value="P-loop containing nucleotide triphosphate hydrolases"/>
    <property type="match status" value="2"/>
</dbReference>
<gene>
    <name evidence="3" type="ORF">CYJ10_10860</name>
</gene>
<feature type="coiled-coil region" evidence="1">
    <location>
        <begin position="186"/>
        <end position="243"/>
    </location>
</feature>
<evidence type="ECO:0000256" key="1">
    <source>
        <dbReference type="SAM" id="Coils"/>
    </source>
</evidence>
<feature type="coiled-coil region" evidence="1">
    <location>
        <begin position="675"/>
        <end position="705"/>
    </location>
</feature>
<dbReference type="SMART" id="SM00382">
    <property type="entry name" value="AAA"/>
    <property type="match status" value="1"/>
</dbReference>
<dbReference type="Pfam" id="PF13476">
    <property type="entry name" value="AAA_23"/>
    <property type="match status" value="1"/>
</dbReference>
<evidence type="ECO:0000259" key="2">
    <source>
        <dbReference type="SMART" id="SM00382"/>
    </source>
</evidence>